<dbReference type="SUPFAM" id="SSF52283">
    <property type="entry name" value="Formate/glycerate dehydrogenase catalytic domain-like"/>
    <property type="match status" value="1"/>
</dbReference>
<reference evidence="4 5" key="1">
    <citation type="submission" date="2020-07" db="EMBL/GenBank/DDBJ databases">
        <title>Sequencing the genomes of 1000 actinobacteria strains.</title>
        <authorList>
            <person name="Klenk H.-P."/>
        </authorList>
    </citation>
    <scope>NUCLEOTIDE SEQUENCE [LARGE SCALE GENOMIC DNA]</scope>
    <source>
        <strain evidence="4 5">DSM 22185</strain>
    </source>
</reference>
<evidence type="ECO:0000256" key="1">
    <source>
        <dbReference type="ARBA" id="ARBA00023002"/>
    </source>
</evidence>
<comment type="caution">
    <text evidence="4">The sequence shown here is derived from an EMBL/GenBank/DDBJ whole genome shotgun (WGS) entry which is preliminary data.</text>
</comment>
<dbReference type="PANTHER" id="PTHR43333:SF1">
    <property type="entry name" value="D-ISOMER SPECIFIC 2-HYDROXYACID DEHYDROGENASE NAD-BINDING DOMAIN-CONTAINING PROTEIN"/>
    <property type="match status" value="1"/>
</dbReference>
<dbReference type="CDD" id="cd12160">
    <property type="entry name" value="2-Hacid_dh_3"/>
    <property type="match status" value="1"/>
</dbReference>
<dbReference type="Gene3D" id="3.40.50.720">
    <property type="entry name" value="NAD(P)-binding Rossmann-like Domain"/>
    <property type="match status" value="2"/>
</dbReference>
<dbReference type="GO" id="GO:0051287">
    <property type="term" value="F:NAD binding"/>
    <property type="evidence" value="ECO:0007669"/>
    <property type="project" value="InterPro"/>
</dbReference>
<dbReference type="PANTHER" id="PTHR43333">
    <property type="entry name" value="2-HACID_DH_C DOMAIN-CONTAINING PROTEIN"/>
    <property type="match status" value="1"/>
</dbReference>
<keyword evidence="1" id="KW-0560">Oxidoreductase</keyword>
<evidence type="ECO:0000313" key="5">
    <source>
        <dbReference type="Proteomes" id="UP000552045"/>
    </source>
</evidence>
<dbReference type="GO" id="GO:0016491">
    <property type="term" value="F:oxidoreductase activity"/>
    <property type="evidence" value="ECO:0007669"/>
    <property type="project" value="UniProtKB-KW"/>
</dbReference>
<organism evidence="4 5">
    <name type="scientific">Microbacterium pseudoresistens</name>
    <dbReference type="NCBI Taxonomy" id="640634"/>
    <lineage>
        <taxon>Bacteria</taxon>
        <taxon>Bacillati</taxon>
        <taxon>Actinomycetota</taxon>
        <taxon>Actinomycetes</taxon>
        <taxon>Micrococcales</taxon>
        <taxon>Microbacteriaceae</taxon>
        <taxon>Microbacterium</taxon>
    </lineage>
</organism>
<accession>A0A7Y9JM47</accession>
<dbReference type="Proteomes" id="UP000552045">
    <property type="component" value="Unassembled WGS sequence"/>
</dbReference>
<dbReference type="EMBL" id="JACCBH010000001">
    <property type="protein sequence ID" value="NYD53138.1"/>
    <property type="molecule type" value="Genomic_DNA"/>
</dbReference>
<dbReference type="InterPro" id="IPR036291">
    <property type="entry name" value="NAD(P)-bd_dom_sf"/>
</dbReference>
<dbReference type="RefSeq" id="WP_179430445.1">
    <property type="nucleotide sequence ID" value="NZ_BAABLC010000003.1"/>
</dbReference>
<dbReference type="AlphaFoldDB" id="A0A7Y9JM47"/>
<feature type="domain" description="D-isomer specific 2-hydroxyacid dehydrogenase NAD-binding" evidence="3">
    <location>
        <begin position="100"/>
        <end position="283"/>
    </location>
</feature>
<evidence type="ECO:0000259" key="3">
    <source>
        <dbReference type="Pfam" id="PF02826"/>
    </source>
</evidence>
<sequence length="313" mass="32750">MKVLLPSTLAFDITPIEGVEFIEYDVDAAVPAEHHDAEVLVTWANPTGPLEQAAAALTRLRWIQTLSAGSDQVLAAGFTPNAVITSGRSLHDLTVSEHALALTLAAARSLHTTTRAQIGHRWAGELGGAQPIHDPDRFTTLRGAHVLIWGFGSIAHTLAPHLTALGAHVTGVARSAGERGGYPVIAESDVDDALPGTDVLIMILPGTPETAGILTAERIALLPRRAWVVNVGRGTTIDEPALADALRRGSLGGAALDVTSVEPLPASSELWDLPRAIITPHAAGGRPIGADDLIADNLRALLEGRALTNVVAR</sequence>
<keyword evidence="5" id="KW-1185">Reference proteome</keyword>
<dbReference type="Pfam" id="PF02826">
    <property type="entry name" value="2-Hacid_dh_C"/>
    <property type="match status" value="1"/>
</dbReference>
<keyword evidence="2" id="KW-0520">NAD</keyword>
<gene>
    <name evidence="4" type="ORF">BKA02_000193</name>
</gene>
<evidence type="ECO:0000256" key="2">
    <source>
        <dbReference type="ARBA" id="ARBA00023027"/>
    </source>
</evidence>
<dbReference type="SUPFAM" id="SSF51735">
    <property type="entry name" value="NAD(P)-binding Rossmann-fold domains"/>
    <property type="match status" value="1"/>
</dbReference>
<evidence type="ECO:0000313" key="4">
    <source>
        <dbReference type="EMBL" id="NYD53138.1"/>
    </source>
</evidence>
<dbReference type="InterPro" id="IPR006140">
    <property type="entry name" value="D-isomer_DH_NAD-bd"/>
</dbReference>
<protein>
    <submittedName>
        <fullName evidence="4">Phosphoglycerate dehydrogenase-like enzyme</fullName>
    </submittedName>
</protein>
<proteinExistence type="predicted"/>
<name>A0A7Y9JM47_9MICO</name>